<accession>A0A934KHK8</accession>
<sequence>MIHVAQIVTRFIAGAGGVALRGAQALDPDRYRVSILAADGGPLLAEAERSGFEVVRLRHLRPEVNPREDLRCLHELTDELGRLRPDVVHTHSAKAGALGRMAARRAGVRATVHTFHGFPFHDFQMPIMRRTYIEIERRLGRHTDRFLAVGADVAADAVRLRIASPERLRVIAPAIDTSSIFAANPSSRAEARRRLGVRPDAPVVGTVGRLAGQKAPEHMLEAFQRLGRTDARFVWIGGGPLERRMRELAGRRGLQTRFLFLGERRDVGYLLPGLDVFAMSSLYEGLPCSIAEAMTAGVPVVATAVNAVPELVVPGRTGILVPAGAPALLARAIGHLLDHPEERTRLAAGARTQVQDRFDPAQLGSDLAETYSQLLEERRDAPALRLSEATTA</sequence>
<dbReference type="Pfam" id="PF13439">
    <property type="entry name" value="Glyco_transf_4"/>
    <property type="match status" value="1"/>
</dbReference>
<dbReference type="InterPro" id="IPR028098">
    <property type="entry name" value="Glyco_trans_4-like_N"/>
</dbReference>
<proteinExistence type="predicted"/>
<evidence type="ECO:0000313" key="3">
    <source>
        <dbReference type="EMBL" id="MBJ7603677.1"/>
    </source>
</evidence>
<feature type="domain" description="Glycosyltransferase subfamily 4-like N-terminal" evidence="2">
    <location>
        <begin position="14"/>
        <end position="178"/>
    </location>
</feature>
<dbReference type="GO" id="GO:0016757">
    <property type="term" value="F:glycosyltransferase activity"/>
    <property type="evidence" value="ECO:0007669"/>
    <property type="project" value="InterPro"/>
</dbReference>
<gene>
    <name evidence="3" type="ORF">JF888_10875</name>
</gene>
<dbReference type="AlphaFoldDB" id="A0A934KHK8"/>
<evidence type="ECO:0000313" key="4">
    <source>
        <dbReference type="Proteomes" id="UP000620075"/>
    </source>
</evidence>
<evidence type="ECO:0000259" key="2">
    <source>
        <dbReference type="Pfam" id="PF13439"/>
    </source>
</evidence>
<dbReference type="SUPFAM" id="SSF53756">
    <property type="entry name" value="UDP-Glycosyltransferase/glycogen phosphorylase"/>
    <property type="match status" value="1"/>
</dbReference>
<reference evidence="3 4" key="1">
    <citation type="submission" date="2020-10" db="EMBL/GenBank/DDBJ databases">
        <title>Ca. Dormibacterota MAGs.</title>
        <authorList>
            <person name="Montgomery K."/>
        </authorList>
    </citation>
    <scope>NUCLEOTIDE SEQUENCE [LARGE SCALE GENOMIC DNA]</scope>
    <source>
        <strain evidence="3">SC8811_S16_3</strain>
    </source>
</reference>
<name>A0A934KHK8_9BACT</name>
<dbReference type="Proteomes" id="UP000620075">
    <property type="component" value="Unassembled WGS sequence"/>
</dbReference>
<evidence type="ECO:0000259" key="1">
    <source>
        <dbReference type="Pfam" id="PF00534"/>
    </source>
</evidence>
<dbReference type="RefSeq" id="WP_338180081.1">
    <property type="nucleotide sequence ID" value="NZ_JAEKNQ010000040.1"/>
</dbReference>
<dbReference type="Pfam" id="PF00534">
    <property type="entry name" value="Glycos_transf_1"/>
    <property type="match status" value="1"/>
</dbReference>
<dbReference type="EMBL" id="JAEKNQ010000040">
    <property type="protein sequence ID" value="MBJ7603677.1"/>
    <property type="molecule type" value="Genomic_DNA"/>
</dbReference>
<dbReference type="PANTHER" id="PTHR45947:SF3">
    <property type="entry name" value="SULFOQUINOVOSYL TRANSFERASE SQD2"/>
    <property type="match status" value="1"/>
</dbReference>
<comment type="caution">
    <text evidence="3">The sequence shown here is derived from an EMBL/GenBank/DDBJ whole genome shotgun (WGS) entry which is preliminary data.</text>
</comment>
<dbReference type="InterPro" id="IPR001296">
    <property type="entry name" value="Glyco_trans_1"/>
</dbReference>
<protein>
    <submittedName>
        <fullName evidence="3">Glycosyltransferase</fullName>
    </submittedName>
</protein>
<dbReference type="Gene3D" id="3.40.50.2000">
    <property type="entry name" value="Glycogen Phosphorylase B"/>
    <property type="match status" value="2"/>
</dbReference>
<dbReference type="InterPro" id="IPR050194">
    <property type="entry name" value="Glycosyltransferase_grp1"/>
</dbReference>
<dbReference type="PANTHER" id="PTHR45947">
    <property type="entry name" value="SULFOQUINOVOSYL TRANSFERASE SQD2"/>
    <property type="match status" value="1"/>
</dbReference>
<organism evidence="3 4">
    <name type="scientific">Candidatus Dormiibacter inghamiae</name>
    <dbReference type="NCBI Taxonomy" id="3127013"/>
    <lineage>
        <taxon>Bacteria</taxon>
        <taxon>Bacillati</taxon>
        <taxon>Candidatus Dormiibacterota</taxon>
        <taxon>Candidatus Dormibacteria</taxon>
        <taxon>Candidatus Dormibacterales</taxon>
        <taxon>Candidatus Dormibacteraceae</taxon>
        <taxon>Candidatus Dormiibacter</taxon>
    </lineage>
</organism>
<feature type="domain" description="Glycosyl transferase family 1" evidence="1">
    <location>
        <begin position="188"/>
        <end position="352"/>
    </location>
</feature>